<evidence type="ECO:0000313" key="1">
    <source>
        <dbReference type="EMBL" id="AKF27334.1"/>
    </source>
</evidence>
<dbReference type="RefSeq" id="WP_003858801.1">
    <property type="nucleotide sequence ID" value="NZ_CP011309.1"/>
</dbReference>
<accession>A0A0F6SR48</accession>
<protein>
    <recommendedName>
        <fullName evidence="3">DUF2283 domain-containing protein</fullName>
    </recommendedName>
</protein>
<evidence type="ECO:0000313" key="2">
    <source>
        <dbReference type="Proteomes" id="UP000034037"/>
    </source>
</evidence>
<keyword evidence="2" id="KW-1185">Reference proteome</keyword>
<proteinExistence type="predicted"/>
<evidence type="ECO:0008006" key="3">
    <source>
        <dbReference type="Google" id="ProtNLM"/>
    </source>
</evidence>
<dbReference type="HOGENOM" id="CLU_166740_3_0_11"/>
<reference evidence="1 2" key="1">
    <citation type="submission" date="2015-04" db="EMBL/GenBank/DDBJ databases">
        <title>Complete Genome Sequence of Brevibacterium flavum ATCC 15168.</title>
        <authorList>
            <person name="Ahn J."/>
            <person name="Park G."/>
            <person name="Jeon W."/>
            <person name="Jang Y."/>
            <person name="Jang M."/>
            <person name="Lee H."/>
            <person name="Lee H."/>
        </authorList>
    </citation>
    <scope>NUCLEOTIDE SEQUENCE [LARGE SCALE GENOMIC DNA]</scope>
    <source>
        <strain evidence="1 2">ATCC 15168</strain>
    </source>
</reference>
<dbReference type="Pfam" id="PF10049">
    <property type="entry name" value="DUF2283"/>
    <property type="match status" value="1"/>
</dbReference>
<sequence>MNFEYDPEADAAYLTLTQSGVLPEQQISAITTEGMEGEIEIDVDENGKVIGIEFVNASLILPSDFLKKSNRIS</sequence>
<dbReference type="PATRIC" id="fig|92706.3.peg.1480"/>
<gene>
    <name evidence="1" type="ORF">YH66_07115</name>
</gene>
<dbReference type="Proteomes" id="UP000034037">
    <property type="component" value="Chromosome"/>
</dbReference>
<dbReference type="AlphaFoldDB" id="A0A0F6SR48"/>
<dbReference type="GeneID" id="1019316"/>
<dbReference type="InterPro" id="IPR019270">
    <property type="entry name" value="DUF2283"/>
</dbReference>
<dbReference type="EMBL" id="CP011309">
    <property type="protein sequence ID" value="AKF27334.1"/>
    <property type="molecule type" value="Genomic_DNA"/>
</dbReference>
<name>A0A0F6SR48_9CORY</name>
<organism evidence="1 2">
    <name type="scientific">[Brevibacterium] flavum</name>
    <dbReference type="NCBI Taxonomy" id="92706"/>
    <lineage>
        <taxon>Bacteria</taxon>
        <taxon>Bacillati</taxon>
        <taxon>Actinomycetota</taxon>
        <taxon>Actinomycetes</taxon>
        <taxon>Mycobacteriales</taxon>
        <taxon>Corynebacteriaceae</taxon>
        <taxon>Corynebacterium</taxon>
    </lineage>
</organism>